<evidence type="ECO:0000313" key="9">
    <source>
        <dbReference type="Proteomes" id="UP001138768"/>
    </source>
</evidence>
<keyword evidence="3 7" id="KW-0812">Transmembrane</keyword>
<dbReference type="InterPro" id="IPR038377">
    <property type="entry name" value="Na/Glc_symporter_sf"/>
</dbReference>
<comment type="similarity">
    <text evidence="2 6">Belongs to the sodium:solute symporter (SSF) (TC 2.A.21) family.</text>
</comment>
<dbReference type="NCBIfam" id="TIGR00813">
    <property type="entry name" value="sss"/>
    <property type="match status" value="1"/>
</dbReference>
<evidence type="ECO:0000256" key="3">
    <source>
        <dbReference type="ARBA" id="ARBA00022692"/>
    </source>
</evidence>
<feature type="transmembrane region" description="Helical" evidence="7">
    <location>
        <begin position="159"/>
        <end position="183"/>
    </location>
</feature>
<feature type="transmembrane region" description="Helical" evidence="7">
    <location>
        <begin position="233"/>
        <end position="252"/>
    </location>
</feature>
<feature type="transmembrane region" description="Helical" evidence="7">
    <location>
        <begin position="124"/>
        <end position="147"/>
    </location>
</feature>
<feature type="transmembrane region" description="Helical" evidence="7">
    <location>
        <begin position="273"/>
        <end position="299"/>
    </location>
</feature>
<dbReference type="Pfam" id="PF00474">
    <property type="entry name" value="SSF"/>
    <property type="match status" value="1"/>
</dbReference>
<feature type="transmembrane region" description="Helical" evidence="7">
    <location>
        <begin position="509"/>
        <end position="528"/>
    </location>
</feature>
<evidence type="ECO:0000313" key="8">
    <source>
        <dbReference type="EMBL" id="MBK1619237.1"/>
    </source>
</evidence>
<organism evidence="8 9">
    <name type="scientific">Lamprobacter modestohalophilus</name>
    <dbReference type="NCBI Taxonomy" id="1064514"/>
    <lineage>
        <taxon>Bacteria</taxon>
        <taxon>Pseudomonadati</taxon>
        <taxon>Pseudomonadota</taxon>
        <taxon>Gammaproteobacteria</taxon>
        <taxon>Chromatiales</taxon>
        <taxon>Chromatiaceae</taxon>
        <taxon>Lamprobacter</taxon>
    </lineage>
</organism>
<evidence type="ECO:0000256" key="7">
    <source>
        <dbReference type="SAM" id="Phobius"/>
    </source>
</evidence>
<comment type="subcellular location">
    <subcellularLocation>
        <location evidence="1">Membrane</location>
        <topology evidence="1">Multi-pass membrane protein</topology>
    </subcellularLocation>
</comment>
<dbReference type="GO" id="GO:0005886">
    <property type="term" value="C:plasma membrane"/>
    <property type="evidence" value="ECO:0007669"/>
    <property type="project" value="TreeGrafter"/>
</dbReference>
<dbReference type="EMBL" id="NRRY01000019">
    <property type="protein sequence ID" value="MBK1619237.1"/>
    <property type="molecule type" value="Genomic_DNA"/>
</dbReference>
<feature type="transmembrane region" description="Helical" evidence="7">
    <location>
        <begin position="368"/>
        <end position="388"/>
    </location>
</feature>
<dbReference type="GO" id="GO:0005412">
    <property type="term" value="F:D-glucose:sodium symporter activity"/>
    <property type="evidence" value="ECO:0007669"/>
    <property type="project" value="TreeGrafter"/>
</dbReference>
<feature type="transmembrane region" description="Helical" evidence="7">
    <location>
        <begin position="319"/>
        <end position="348"/>
    </location>
</feature>
<feature type="transmembrane region" description="Helical" evidence="7">
    <location>
        <begin position="400"/>
        <end position="418"/>
    </location>
</feature>
<protein>
    <recommendedName>
        <fullName evidence="10">Sodium/solute symporter</fullName>
    </recommendedName>
</protein>
<reference evidence="8 9" key="1">
    <citation type="journal article" date="2020" name="Microorganisms">
        <title>Osmotic Adaptation and Compatible Solute Biosynthesis of Phototrophic Bacteria as Revealed from Genome Analyses.</title>
        <authorList>
            <person name="Imhoff J.F."/>
            <person name="Rahn T."/>
            <person name="Kunzel S."/>
            <person name="Keller A."/>
            <person name="Neulinger S.C."/>
        </authorList>
    </citation>
    <scope>NUCLEOTIDE SEQUENCE [LARGE SCALE GENOMIC DNA]</scope>
    <source>
        <strain evidence="8 9">DSM 25653</strain>
    </source>
</reference>
<evidence type="ECO:0000256" key="6">
    <source>
        <dbReference type="RuleBase" id="RU362091"/>
    </source>
</evidence>
<keyword evidence="5 7" id="KW-0472">Membrane</keyword>
<sequence>MPNVQISPWDLAVVAVYVIGTRILFGWWAARTARKGAEGYFLGGRALRWPIIGLSFYVANMSGGSFVGLPGSGYNDGIAVYHYEWLPAVILVLFVLFLLPLYLRARIYTAPQFLESRFGREPRLAFSGFLLVAVTLIDAPASLYAGAMVGQALFPSVPMWPLLAAGALIAGVYIFFGGLGAVVINDALQAAMIMIGGTLVLVLAWQAVPSWDAVVQAAPPDALHLIRPADDELLPWPGIFTGVLVIGVYFWCTNQFVVQRALGAHNLDHGRWGALFAGLLKLPNLFILVMPGVLAVALYPDLERPDLVFPTLVVDLLPVGLRGLLLAAFVAAILSSLEAIFNSSATLFTMDFVRTFRPQTSDQGLTRWGRWSTVGFMIAAILWSPIVLQFPTLWQYLQSFMSYITPPVTAVFIIGIFWPRANNAGALATLVIGVPLGILGWAANELLDWLPLQYLYAAGIMFALSALILVAVSLATAPPDPDKVQQCTWRPALWRQETRDLADTPWYANYRYMALGLTLLAAAMVVWWW</sequence>
<feature type="transmembrane region" description="Helical" evidence="7">
    <location>
        <begin position="190"/>
        <end position="208"/>
    </location>
</feature>
<dbReference type="PANTHER" id="PTHR11819">
    <property type="entry name" value="SOLUTE CARRIER FAMILY 5"/>
    <property type="match status" value="1"/>
</dbReference>
<feature type="transmembrane region" description="Helical" evidence="7">
    <location>
        <begin position="85"/>
        <end position="103"/>
    </location>
</feature>
<dbReference type="Gene3D" id="1.20.1730.10">
    <property type="entry name" value="Sodium/glucose cotransporter"/>
    <property type="match status" value="1"/>
</dbReference>
<gene>
    <name evidence="8" type="ORF">CKO42_12485</name>
</gene>
<feature type="transmembrane region" description="Helical" evidence="7">
    <location>
        <begin position="425"/>
        <end position="443"/>
    </location>
</feature>
<evidence type="ECO:0000256" key="5">
    <source>
        <dbReference type="ARBA" id="ARBA00023136"/>
    </source>
</evidence>
<feature type="transmembrane region" description="Helical" evidence="7">
    <location>
        <begin position="51"/>
        <end position="73"/>
    </location>
</feature>
<feature type="transmembrane region" description="Helical" evidence="7">
    <location>
        <begin position="455"/>
        <end position="475"/>
    </location>
</feature>
<evidence type="ECO:0000256" key="4">
    <source>
        <dbReference type="ARBA" id="ARBA00022989"/>
    </source>
</evidence>
<dbReference type="PANTHER" id="PTHR11819:SF195">
    <property type="entry name" value="SODIUM_GLUCOSE COTRANSPORTER 4"/>
    <property type="match status" value="1"/>
</dbReference>
<dbReference type="InterPro" id="IPR001734">
    <property type="entry name" value="Na/solute_symporter"/>
</dbReference>
<evidence type="ECO:0008006" key="10">
    <source>
        <dbReference type="Google" id="ProtNLM"/>
    </source>
</evidence>
<evidence type="ECO:0000256" key="1">
    <source>
        <dbReference type="ARBA" id="ARBA00004141"/>
    </source>
</evidence>
<dbReference type="PROSITE" id="PS50283">
    <property type="entry name" value="NA_SOLUT_SYMP_3"/>
    <property type="match status" value="1"/>
</dbReference>
<feature type="transmembrane region" description="Helical" evidence="7">
    <location>
        <begin position="12"/>
        <end position="30"/>
    </location>
</feature>
<comment type="caution">
    <text evidence="8">The sequence shown here is derived from an EMBL/GenBank/DDBJ whole genome shotgun (WGS) entry which is preliminary data.</text>
</comment>
<name>A0A9X0W9D0_9GAMM</name>
<dbReference type="Proteomes" id="UP001138768">
    <property type="component" value="Unassembled WGS sequence"/>
</dbReference>
<keyword evidence="4 7" id="KW-1133">Transmembrane helix</keyword>
<proteinExistence type="inferred from homology"/>
<keyword evidence="9" id="KW-1185">Reference proteome</keyword>
<dbReference type="AlphaFoldDB" id="A0A9X0W9D0"/>
<accession>A0A9X0W9D0</accession>
<evidence type="ECO:0000256" key="2">
    <source>
        <dbReference type="ARBA" id="ARBA00006434"/>
    </source>
</evidence>
<dbReference type="RefSeq" id="WP_200244379.1">
    <property type="nucleotide sequence ID" value="NZ_NRRY01000019.1"/>
</dbReference>